<evidence type="ECO:0000259" key="2">
    <source>
        <dbReference type="SMART" id="SM00849"/>
    </source>
</evidence>
<dbReference type="SMART" id="SM00849">
    <property type="entry name" value="Lactamase_B"/>
    <property type="match status" value="1"/>
</dbReference>
<dbReference type="AlphaFoldDB" id="A0A8J2TNW3"/>
<evidence type="ECO:0000313" key="3">
    <source>
        <dbReference type="EMBL" id="GFZ84225.1"/>
    </source>
</evidence>
<dbReference type="PANTHER" id="PTHR30619:SF7">
    <property type="entry name" value="BETA-LACTAMASE DOMAIN PROTEIN"/>
    <property type="match status" value="1"/>
</dbReference>
<accession>A0A8J2TNW3</accession>
<dbReference type="InterPro" id="IPR035681">
    <property type="entry name" value="ComA-like_MBL"/>
</dbReference>
<keyword evidence="1" id="KW-0732">Signal</keyword>
<feature type="signal peptide" evidence="1">
    <location>
        <begin position="1"/>
        <end position="19"/>
    </location>
</feature>
<evidence type="ECO:0000313" key="4">
    <source>
        <dbReference type="Proteomes" id="UP000602050"/>
    </source>
</evidence>
<dbReference type="InterPro" id="IPR036866">
    <property type="entry name" value="RibonucZ/Hydroxyglut_hydro"/>
</dbReference>
<dbReference type="PANTHER" id="PTHR30619">
    <property type="entry name" value="DNA INTERNALIZATION/COMPETENCE PROTEIN COMEC/REC2"/>
    <property type="match status" value="1"/>
</dbReference>
<feature type="domain" description="Metallo-beta-lactamase" evidence="2">
    <location>
        <begin position="38"/>
        <end position="205"/>
    </location>
</feature>
<gene>
    <name evidence="3" type="ORF">GCM10010978_25650</name>
</gene>
<dbReference type="EMBL" id="BMEV01000056">
    <property type="protein sequence ID" value="GFZ84225.1"/>
    <property type="molecule type" value="Genomic_DNA"/>
</dbReference>
<dbReference type="CDD" id="cd07731">
    <property type="entry name" value="ComA-like_MBL-fold"/>
    <property type="match status" value="1"/>
</dbReference>
<name>A0A8J2TNW3_9BACI</name>
<dbReference type="Pfam" id="PF00753">
    <property type="entry name" value="Lactamase_B"/>
    <property type="match status" value="1"/>
</dbReference>
<dbReference type="SUPFAM" id="SSF56281">
    <property type="entry name" value="Metallo-hydrolase/oxidoreductase"/>
    <property type="match status" value="1"/>
</dbReference>
<dbReference type="RefSeq" id="WP_188392817.1">
    <property type="nucleotide sequence ID" value="NZ_BMEV01000056.1"/>
</dbReference>
<dbReference type="InterPro" id="IPR052159">
    <property type="entry name" value="Competence_DNA_uptake"/>
</dbReference>
<sequence>MKSLLYVSSVILMIFTLPAQTESAPLLPMNVHFIDVGQGDSILIQTPGNKTILVDGGPQEAGKKVTSYLKDLEIDTIDLVIATHPDFDHIGGLIPIMKNFKVKQIIDNGKFHLTKTYAQYMNEIRKQDIPKKVAKEGQKIKLDSKLKIEVLNAYESQKNNNQSAIVLKISYKDIDFLLMSDVEMEQEKKLLKKSNIQSEIIKVAHHGSDTSTSLPFLKHVSPKVAILTYSPDNDYGHPVERVIENLDRMDVNIYSTAIFGDVIITTNGKNYFVMTEKDPFDNLDGAA</sequence>
<dbReference type="InterPro" id="IPR001279">
    <property type="entry name" value="Metallo-B-lactamas"/>
</dbReference>
<keyword evidence="4" id="KW-1185">Reference proteome</keyword>
<organism evidence="3 4">
    <name type="scientific">Compostibacillus humi</name>
    <dbReference type="NCBI Taxonomy" id="1245525"/>
    <lineage>
        <taxon>Bacteria</taxon>
        <taxon>Bacillati</taxon>
        <taxon>Bacillota</taxon>
        <taxon>Bacilli</taxon>
        <taxon>Bacillales</taxon>
        <taxon>Bacillaceae</taxon>
        <taxon>Compostibacillus</taxon>
    </lineage>
</organism>
<feature type="chain" id="PRO_5039299383" evidence="1">
    <location>
        <begin position="20"/>
        <end position="287"/>
    </location>
</feature>
<comment type="caution">
    <text evidence="3">The sequence shown here is derived from an EMBL/GenBank/DDBJ whole genome shotgun (WGS) entry which is preliminary data.</text>
</comment>
<evidence type="ECO:0000256" key="1">
    <source>
        <dbReference type="SAM" id="SignalP"/>
    </source>
</evidence>
<protein>
    <submittedName>
        <fullName evidence="3">Competence protein ComE</fullName>
    </submittedName>
</protein>
<dbReference type="Gene3D" id="3.60.15.10">
    <property type="entry name" value="Ribonuclease Z/Hydroxyacylglutathione hydrolase-like"/>
    <property type="match status" value="1"/>
</dbReference>
<proteinExistence type="predicted"/>
<dbReference type="Proteomes" id="UP000602050">
    <property type="component" value="Unassembled WGS sequence"/>
</dbReference>
<reference evidence="3" key="1">
    <citation type="journal article" date="2014" name="Int. J. Syst. Evol. Microbiol.">
        <title>Complete genome sequence of Corynebacterium casei LMG S-19264T (=DSM 44701T), isolated from a smear-ripened cheese.</title>
        <authorList>
            <consortium name="US DOE Joint Genome Institute (JGI-PGF)"/>
            <person name="Walter F."/>
            <person name="Albersmeier A."/>
            <person name="Kalinowski J."/>
            <person name="Ruckert C."/>
        </authorList>
    </citation>
    <scope>NUCLEOTIDE SEQUENCE</scope>
    <source>
        <strain evidence="3">CGMCC 1.12360</strain>
    </source>
</reference>
<reference evidence="3" key="2">
    <citation type="submission" date="2020-09" db="EMBL/GenBank/DDBJ databases">
        <authorList>
            <person name="Sun Q."/>
            <person name="Zhou Y."/>
        </authorList>
    </citation>
    <scope>NUCLEOTIDE SEQUENCE</scope>
    <source>
        <strain evidence="3">CGMCC 1.12360</strain>
    </source>
</reference>